<feature type="region of interest" description="Disordered" evidence="1">
    <location>
        <begin position="1"/>
        <end position="22"/>
    </location>
</feature>
<dbReference type="PANTHER" id="PTHR15180:SF1">
    <property type="entry name" value="GENERAL TRANSCRIPTION FACTOR 3C POLYPEPTIDE 1"/>
    <property type="match status" value="1"/>
</dbReference>
<dbReference type="InterPro" id="IPR044210">
    <property type="entry name" value="Tfc3-like"/>
</dbReference>
<evidence type="ECO:0000313" key="3">
    <source>
        <dbReference type="EMBL" id="KAK9703226.1"/>
    </source>
</evidence>
<evidence type="ECO:0000256" key="1">
    <source>
        <dbReference type="SAM" id="MobiDB-lite"/>
    </source>
</evidence>
<dbReference type="Proteomes" id="UP001458880">
    <property type="component" value="Unassembled WGS sequence"/>
</dbReference>
<evidence type="ECO:0000313" key="4">
    <source>
        <dbReference type="Proteomes" id="UP001458880"/>
    </source>
</evidence>
<dbReference type="GO" id="GO:0000127">
    <property type="term" value="C:transcription factor TFIIIC complex"/>
    <property type="evidence" value="ECO:0007669"/>
    <property type="project" value="InterPro"/>
</dbReference>
<feature type="domain" description="GTF3C1 extended winged-helix" evidence="2">
    <location>
        <begin position="275"/>
        <end position="359"/>
    </location>
</feature>
<dbReference type="EMBL" id="JASPKY010000374">
    <property type="protein sequence ID" value="KAK9703226.1"/>
    <property type="molecule type" value="Genomic_DNA"/>
</dbReference>
<dbReference type="GO" id="GO:0003677">
    <property type="term" value="F:DNA binding"/>
    <property type="evidence" value="ECO:0007669"/>
    <property type="project" value="InterPro"/>
</dbReference>
<name>A0AAW1JGX2_POPJA</name>
<feature type="compositionally biased region" description="Acidic residues" evidence="1">
    <location>
        <begin position="1268"/>
        <end position="1277"/>
    </location>
</feature>
<evidence type="ECO:0000259" key="2">
    <source>
        <dbReference type="Pfam" id="PF24101"/>
    </source>
</evidence>
<dbReference type="PANTHER" id="PTHR15180">
    <property type="entry name" value="GENERAL TRANSCRIPTION FACTOR 3C POLYPEPTIDE 1"/>
    <property type="match status" value="1"/>
</dbReference>
<organism evidence="3 4">
    <name type="scientific">Popillia japonica</name>
    <name type="common">Japanese beetle</name>
    <dbReference type="NCBI Taxonomy" id="7064"/>
    <lineage>
        <taxon>Eukaryota</taxon>
        <taxon>Metazoa</taxon>
        <taxon>Ecdysozoa</taxon>
        <taxon>Arthropoda</taxon>
        <taxon>Hexapoda</taxon>
        <taxon>Insecta</taxon>
        <taxon>Pterygota</taxon>
        <taxon>Neoptera</taxon>
        <taxon>Endopterygota</taxon>
        <taxon>Coleoptera</taxon>
        <taxon>Polyphaga</taxon>
        <taxon>Scarabaeiformia</taxon>
        <taxon>Scarabaeidae</taxon>
        <taxon>Rutelinae</taxon>
        <taxon>Popillia</taxon>
    </lineage>
</organism>
<accession>A0AAW1JGX2</accession>
<dbReference type="GO" id="GO:0006384">
    <property type="term" value="P:transcription initiation at RNA polymerase III promoter"/>
    <property type="evidence" value="ECO:0007669"/>
    <property type="project" value="InterPro"/>
</dbReference>
<proteinExistence type="predicted"/>
<comment type="caution">
    <text evidence="3">The sequence shown here is derived from an EMBL/GenBank/DDBJ whole genome shotgun (WGS) entry which is preliminary data.</text>
</comment>
<sequence>MLQEISRNSQRNIKPPDDDDYSFEKLNSEDLDKIKTLSKPLKQNVLRGSTEKATQILKNYLFLPTNLQLEILLKRYQTIMSNIRHQYLKKEFQYPDDSSSDGENYFDRENRDNTSLEVNVEEAEFQESSTKKVPEEDEEIKDFKTILVNNFDNSNYIFAGEDRTIPLLAAADVKINPKRKAGELQENSSKRIKVESGVPVLEENNEEEPPEHITEVPETLLKKITDMVKMEVYMGKDPIVLSHCLDEDNIQTTIISTKDVEQVPSSEKYVNKTMSQRSVSRANFILETVYREKIISDIPKLVNALKSIESEKKLIGIVDRKSVDRLLFTLTKAGYIKIFKIILKYENEEKIVCLASLDATSTLQVFIDQLKIVFFIYARKKSDATKATVVTSEVTPSEGGPFDNSDATKATVVTSEVTPSEGGPFDNSYNEIIALTSNQTRPQYKYSRVIARQYGYVPKFAKIKIMHELLFYLIYGYDGEAVNRQNVPAILKQFHVKANRNSIETLGTLYKRELSWKLKQFHVKANRNSIETLGTLYKRELSWKMFIPPLPKYKDWPGGWALICDIILRLPLSIFVKIFNIAYIIPELIPLLNDPLKKHILLKNVPTEIRNACLHNRKCIFSIHEILCHLCYMGLLQFGVHKLKEKEQQFIYLNRRAVLYDTTSSEPGYHQISAKEYPVLQFYFENQAMIDNYWSKIWTISMATKLGQRHTLLDKTITLQDIHTKPQMMQSVMPKSPGNVLESDIGYIPGDHLGACCFDSSAWVHVKRNWIWSNSAKKIGRSDLPPKAPLLGMRRKHLEQVKFKSIKYKDLTRELSKKKFKKGLAQSEIRTETKSVTKNSRKHPVIRKVLPRPPSKKIKILQVDELDKKIMIKMGRSRAVWSDEEDAHILICNFVKKFLIGSTNRKVIPGTVFRDTMHRLSSNKRKRTTTAYSRRCIKLVKGAKGHGTDRYSCHLENDRYLQKIFSRFRTRIASGEAIPDHHINIAFVYLVSYVCHTFKNKFINQEKVPSGQVYSDYLTDKDIPNYFTEDARNPEIIYQHPQTIDAIKVEVIKDIIHCSLSWKSETSEFPLMLYRAYQHYPDNLVGEAISWMRKQQIVAGKKIGAKHWNVKEGIHMAGKLIHNSFVYSFKQITKYPDYIYPEAYQMLISIYKYHNVERDFLFYKYEQGHGLGLSEIACLHNVIFTFKIPDDMLVLDPKISDHSQLIQELAVRYKFLLQQKVVPRKDDDQEQKSADSDNIENVEKAIEVIFEAQKRKCSKGTTNKLIDNDDNDGDEIELTGRENPTTSKITTKNAEESIEKDPKLKTTENETAEDRSEDTLKALQHLTTYLGNKQENDSIRISDLAYLLTKGKKMIRLGYPIWHIC</sequence>
<gene>
    <name evidence="3" type="ORF">QE152_g29466</name>
</gene>
<dbReference type="InterPro" id="IPR056467">
    <property type="entry name" value="eWH_GTF3C1"/>
</dbReference>
<feature type="compositionally biased region" description="Polar residues" evidence="1">
    <location>
        <begin position="1282"/>
        <end position="1292"/>
    </location>
</feature>
<feature type="region of interest" description="Disordered" evidence="1">
    <location>
        <begin position="1261"/>
        <end position="1317"/>
    </location>
</feature>
<dbReference type="GO" id="GO:0042791">
    <property type="term" value="P:5S class rRNA transcription by RNA polymerase III"/>
    <property type="evidence" value="ECO:0007669"/>
    <property type="project" value="TreeGrafter"/>
</dbReference>
<keyword evidence="4" id="KW-1185">Reference proteome</keyword>
<feature type="compositionally biased region" description="Polar residues" evidence="1">
    <location>
        <begin position="1"/>
        <end position="12"/>
    </location>
</feature>
<protein>
    <recommendedName>
        <fullName evidence="2">GTF3C1 extended winged-helix domain-containing protein</fullName>
    </recommendedName>
</protein>
<feature type="compositionally biased region" description="Basic and acidic residues" evidence="1">
    <location>
        <begin position="1293"/>
        <end position="1317"/>
    </location>
</feature>
<reference evidence="3 4" key="1">
    <citation type="journal article" date="2024" name="BMC Genomics">
        <title>De novo assembly and annotation of Popillia japonica's genome with initial clues to its potential as an invasive pest.</title>
        <authorList>
            <person name="Cucini C."/>
            <person name="Boschi S."/>
            <person name="Funari R."/>
            <person name="Cardaioli E."/>
            <person name="Iannotti N."/>
            <person name="Marturano G."/>
            <person name="Paoli F."/>
            <person name="Bruttini M."/>
            <person name="Carapelli A."/>
            <person name="Frati F."/>
            <person name="Nardi F."/>
        </authorList>
    </citation>
    <scope>NUCLEOTIDE SEQUENCE [LARGE SCALE GENOMIC DNA]</scope>
    <source>
        <strain evidence="3">DMR45628</strain>
    </source>
</reference>
<dbReference type="Pfam" id="PF24101">
    <property type="entry name" value="WHD_GTF3C1"/>
    <property type="match status" value="1"/>
</dbReference>